<sequence length="96" mass="10556">MTTDSALRVTVTIERREDGGLYVYSDDLPGFVLSHADPDRVLADIEPALNVFMSQFVNHDVQVKPLVDLRDALVANGIVDELPKGRTTRDYVGLAA</sequence>
<dbReference type="AlphaFoldDB" id="A0A841K6M9"/>
<reference evidence="1 2" key="1">
    <citation type="submission" date="2020-08" db="EMBL/GenBank/DDBJ databases">
        <title>Genomic Encyclopedia of Type Strains, Phase IV (KMG-IV): sequencing the most valuable type-strain genomes for metagenomic binning, comparative biology and taxonomic classification.</title>
        <authorList>
            <person name="Goeker M."/>
        </authorList>
    </citation>
    <scope>NUCLEOTIDE SEQUENCE [LARGE SCALE GENOMIC DNA]</scope>
    <source>
        <strain evidence="1 2">DSM 101465</strain>
    </source>
</reference>
<name>A0A841K6M9_9HYPH</name>
<accession>A0A841K6M9</accession>
<organism evidence="1 2">
    <name type="scientific">Chelatococcus composti</name>
    <dbReference type="NCBI Taxonomy" id="1743235"/>
    <lineage>
        <taxon>Bacteria</taxon>
        <taxon>Pseudomonadati</taxon>
        <taxon>Pseudomonadota</taxon>
        <taxon>Alphaproteobacteria</taxon>
        <taxon>Hyphomicrobiales</taxon>
        <taxon>Chelatococcaceae</taxon>
        <taxon>Chelatococcus</taxon>
    </lineage>
</organism>
<comment type="caution">
    <text evidence="1">The sequence shown here is derived from an EMBL/GenBank/DDBJ whole genome shotgun (WGS) entry which is preliminary data.</text>
</comment>
<dbReference type="Proteomes" id="UP000588017">
    <property type="component" value="Unassembled WGS sequence"/>
</dbReference>
<evidence type="ECO:0000313" key="1">
    <source>
        <dbReference type="EMBL" id="MBB6167112.1"/>
    </source>
</evidence>
<proteinExistence type="predicted"/>
<dbReference type="RefSeq" id="WP_183332378.1">
    <property type="nucleotide sequence ID" value="NZ_BMHX01000002.1"/>
</dbReference>
<keyword evidence="2" id="KW-1185">Reference proteome</keyword>
<gene>
    <name evidence="1" type="ORF">HNQ73_000730</name>
</gene>
<protein>
    <submittedName>
        <fullName evidence="1">Putative RNase H-like HicB family nuclease</fullName>
    </submittedName>
</protein>
<evidence type="ECO:0000313" key="2">
    <source>
        <dbReference type="Proteomes" id="UP000588017"/>
    </source>
</evidence>
<dbReference type="EMBL" id="JACHEH010000002">
    <property type="protein sequence ID" value="MBB6167112.1"/>
    <property type="molecule type" value="Genomic_DNA"/>
</dbReference>